<evidence type="ECO:0000313" key="3">
    <source>
        <dbReference type="Proteomes" id="UP000198327"/>
    </source>
</evidence>
<dbReference type="Pfam" id="PF00903">
    <property type="entry name" value="Glyoxalase"/>
    <property type="match status" value="1"/>
</dbReference>
<dbReference type="Proteomes" id="UP000198327">
    <property type="component" value="Unassembled WGS sequence"/>
</dbReference>
<evidence type="ECO:0000313" key="2">
    <source>
        <dbReference type="EMBL" id="SNT25533.1"/>
    </source>
</evidence>
<evidence type="ECO:0000259" key="1">
    <source>
        <dbReference type="PROSITE" id="PS51819"/>
    </source>
</evidence>
<keyword evidence="3" id="KW-1185">Reference proteome</keyword>
<dbReference type="STRING" id="398843.A3K89_09555"/>
<accession>A0A239L6P8</accession>
<dbReference type="InterPro" id="IPR037523">
    <property type="entry name" value="VOC_core"/>
</dbReference>
<dbReference type="AlphaFoldDB" id="A0A239L6P8"/>
<dbReference type="PROSITE" id="PS51819">
    <property type="entry name" value="VOC"/>
    <property type="match status" value="1"/>
</dbReference>
<sequence>MKIYISSLFVPDQDKALDFYTNTLGFVVKHEIPAGEYKWLTIVSAENPDGPEVSLEPDVHPAVKPFKDALMEDGIPATSFMVDDVNTEYQRLTGLGVVFTQQPTEMGEMTLATFDDTCGNLIQIVSTGE</sequence>
<dbReference type="CDD" id="cd07263">
    <property type="entry name" value="VOC_like"/>
    <property type="match status" value="1"/>
</dbReference>
<organism evidence="2 3">
    <name type="scientific">Rhodococcoides kyotonense</name>
    <dbReference type="NCBI Taxonomy" id="398843"/>
    <lineage>
        <taxon>Bacteria</taxon>
        <taxon>Bacillati</taxon>
        <taxon>Actinomycetota</taxon>
        <taxon>Actinomycetes</taxon>
        <taxon>Mycobacteriales</taxon>
        <taxon>Nocardiaceae</taxon>
        <taxon>Rhodococcoides</taxon>
    </lineage>
</organism>
<protein>
    <submittedName>
        <fullName evidence="2">Catechol 2,3-dioxygenase</fullName>
    </submittedName>
</protein>
<proteinExistence type="predicted"/>
<reference evidence="3" key="1">
    <citation type="submission" date="2017-06" db="EMBL/GenBank/DDBJ databases">
        <authorList>
            <person name="Varghese N."/>
            <person name="Submissions S."/>
        </authorList>
    </citation>
    <scope>NUCLEOTIDE SEQUENCE [LARGE SCALE GENOMIC DNA]</scope>
    <source>
        <strain evidence="3">JCM 23211</strain>
    </source>
</reference>
<dbReference type="PANTHER" id="PTHR36437">
    <property type="entry name" value="GLYOXALASE/BLEOMYCIN RESISTANCE PROTEIN/DIOXYGENASE"/>
    <property type="match status" value="1"/>
</dbReference>
<name>A0A239L6P8_9NOCA</name>
<dbReference type="SUPFAM" id="SSF54593">
    <property type="entry name" value="Glyoxalase/Bleomycin resistance protein/Dihydroxybiphenyl dioxygenase"/>
    <property type="match status" value="1"/>
</dbReference>
<dbReference type="RefSeq" id="WP_089249314.1">
    <property type="nucleotide sequence ID" value="NZ_FZOW01000012.1"/>
</dbReference>
<dbReference type="PANTHER" id="PTHR36437:SF2">
    <property type="entry name" value="GLYOXALASE_BLEOMYCIN RESISTANCE PROTEIN_DIOXYGENASE"/>
    <property type="match status" value="1"/>
</dbReference>
<feature type="domain" description="VOC" evidence="1">
    <location>
        <begin position="1"/>
        <end position="127"/>
    </location>
</feature>
<gene>
    <name evidence="2" type="ORF">SAMN05421642_11243</name>
</gene>
<dbReference type="Gene3D" id="3.10.180.10">
    <property type="entry name" value="2,3-Dihydroxybiphenyl 1,2-Dioxygenase, domain 1"/>
    <property type="match status" value="1"/>
</dbReference>
<dbReference type="GO" id="GO:0051213">
    <property type="term" value="F:dioxygenase activity"/>
    <property type="evidence" value="ECO:0007669"/>
    <property type="project" value="UniProtKB-KW"/>
</dbReference>
<keyword evidence="2" id="KW-0223">Dioxygenase</keyword>
<dbReference type="OrthoDB" id="197463at2"/>
<dbReference type="InterPro" id="IPR029068">
    <property type="entry name" value="Glyas_Bleomycin-R_OHBP_Dase"/>
</dbReference>
<dbReference type="InterPro" id="IPR004360">
    <property type="entry name" value="Glyas_Fos-R_dOase_dom"/>
</dbReference>
<keyword evidence="2" id="KW-0560">Oxidoreductase</keyword>
<dbReference type="EMBL" id="FZOW01000012">
    <property type="protein sequence ID" value="SNT25533.1"/>
    <property type="molecule type" value="Genomic_DNA"/>
</dbReference>